<dbReference type="AlphaFoldDB" id="A0A815DZP0"/>
<dbReference type="OrthoDB" id="10012612at2759"/>
<keyword evidence="1" id="KW-0732">Signal</keyword>
<reference evidence="3" key="1">
    <citation type="submission" date="2021-02" db="EMBL/GenBank/DDBJ databases">
        <authorList>
            <person name="Nowell W R."/>
        </authorList>
    </citation>
    <scope>NUCLEOTIDE SEQUENCE</scope>
</reference>
<dbReference type="EMBL" id="CAJNOK010010790">
    <property type="protein sequence ID" value="CAF1124860.1"/>
    <property type="molecule type" value="Genomic_DNA"/>
</dbReference>
<evidence type="ECO:0000313" key="5">
    <source>
        <dbReference type="EMBL" id="CAF4137807.1"/>
    </source>
</evidence>
<evidence type="ECO:0000313" key="3">
    <source>
        <dbReference type="EMBL" id="CAF1305379.1"/>
    </source>
</evidence>
<organism evidence="3 6">
    <name type="scientific">Didymodactylos carnosus</name>
    <dbReference type="NCBI Taxonomy" id="1234261"/>
    <lineage>
        <taxon>Eukaryota</taxon>
        <taxon>Metazoa</taxon>
        <taxon>Spiralia</taxon>
        <taxon>Gnathifera</taxon>
        <taxon>Rotifera</taxon>
        <taxon>Eurotatoria</taxon>
        <taxon>Bdelloidea</taxon>
        <taxon>Philodinida</taxon>
        <taxon>Philodinidae</taxon>
        <taxon>Didymodactylos</taxon>
    </lineage>
</organism>
<feature type="signal peptide" evidence="1">
    <location>
        <begin position="1"/>
        <end position="26"/>
    </location>
</feature>
<evidence type="ECO:0000256" key="1">
    <source>
        <dbReference type="SAM" id="SignalP"/>
    </source>
</evidence>
<protein>
    <submittedName>
        <fullName evidence="3">Uncharacterized protein</fullName>
    </submittedName>
</protein>
<sequence>MYRISINNCLLLLIFLVTIVLANVKAQFPAEQLDEPLMDYKRLGKYCYIHNFELWNNRQKELTIWVKLSKLMKLNLNDHPEIQKEMEQYRLQYECLKILERMPIAIGPGR</sequence>
<accession>A0A815DZP0</accession>
<comment type="caution">
    <text evidence="3">The sequence shown here is derived from an EMBL/GenBank/DDBJ whole genome shotgun (WGS) entry which is preliminary data.</text>
</comment>
<dbReference type="Proteomes" id="UP000663829">
    <property type="component" value="Unassembled WGS sequence"/>
</dbReference>
<dbReference type="EMBL" id="CAJOBA010018899">
    <property type="protein sequence ID" value="CAF3901753.1"/>
    <property type="molecule type" value="Genomic_DNA"/>
</dbReference>
<dbReference type="EMBL" id="CAJNOQ010012678">
    <property type="protein sequence ID" value="CAF1305379.1"/>
    <property type="molecule type" value="Genomic_DNA"/>
</dbReference>
<proteinExistence type="predicted"/>
<keyword evidence="6" id="KW-1185">Reference proteome</keyword>
<dbReference type="EMBL" id="CAJOBC010039656">
    <property type="protein sequence ID" value="CAF4137807.1"/>
    <property type="molecule type" value="Genomic_DNA"/>
</dbReference>
<evidence type="ECO:0000313" key="2">
    <source>
        <dbReference type="EMBL" id="CAF1124860.1"/>
    </source>
</evidence>
<evidence type="ECO:0000313" key="6">
    <source>
        <dbReference type="Proteomes" id="UP000663829"/>
    </source>
</evidence>
<dbReference type="Proteomes" id="UP000677228">
    <property type="component" value="Unassembled WGS sequence"/>
</dbReference>
<name>A0A815DZP0_9BILA</name>
<gene>
    <name evidence="3" type="ORF">GPM918_LOCUS28729</name>
    <name evidence="2" type="ORF">OVA965_LOCUS20357</name>
    <name evidence="5" type="ORF">SRO942_LOCUS29255</name>
    <name evidence="4" type="ORF">TMI583_LOCUS20706</name>
</gene>
<feature type="chain" id="PRO_5044132065" evidence="1">
    <location>
        <begin position="27"/>
        <end position="110"/>
    </location>
</feature>
<dbReference type="Proteomes" id="UP000682733">
    <property type="component" value="Unassembled WGS sequence"/>
</dbReference>
<evidence type="ECO:0000313" key="4">
    <source>
        <dbReference type="EMBL" id="CAF3901753.1"/>
    </source>
</evidence>
<dbReference type="Proteomes" id="UP000681722">
    <property type="component" value="Unassembled WGS sequence"/>
</dbReference>